<dbReference type="Proteomes" id="UP000466864">
    <property type="component" value="Unassembled WGS sequence"/>
</dbReference>
<evidence type="ECO:0008006" key="3">
    <source>
        <dbReference type="Google" id="ProtNLM"/>
    </source>
</evidence>
<dbReference type="InterPro" id="IPR019734">
    <property type="entry name" value="TPR_rpt"/>
</dbReference>
<dbReference type="EMBL" id="VUMV01000011">
    <property type="protein sequence ID" value="MST82976.1"/>
    <property type="molecule type" value="Genomic_DNA"/>
</dbReference>
<evidence type="ECO:0000313" key="1">
    <source>
        <dbReference type="EMBL" id="MST82976.1"/>
    </source>
</evidence>
<dbReference type="Pfam" id="PF13181">
    <property type="entry name" value="TPR_8"/>
    <property type="match status" value="1"/>
</dbReference>
<dbReference type="SUPFAM" id="SSF48452">
    <property type="entry name" value="TPR-like"/>
    <property type="match status" value="1"/>
</dbReference>
<name>A0A7X2TQM9_9FIRM</name>
<dbReference type="InterPro" id="IPR011990">
    <property type="entry name" value="TPR-like_helical_dom_sf"/>
</dbReference>
<sequence>MSEVILCQVPRAEQPFYAEDIDLKLYSIEELCYFMQGHPALLDRDFFGPAMTDWLGGELRLHRLAETLEKQRAGGAGLADLILPVFQEIGWLSPAEKNTWSEKIQEMEKLPGEVRLKQKGDVLAGYEKYTRAVSCYQKALKLSEGAEHSTGAQFRGTVYYNAGAVFARLFQMEEACECMKKAFDLLQTSAARNGYLFCVRMKDGEEAFQRKCEELGVGEPDREEMERQIRSLPEPSVPEDMDAALNLWVREYHRQTDL</sequence>
<protein>
    <recommendedName>
        <fullName evidence="3">Tetratricopeptide repeat protein</fullName>
    </recommendedName>
</protein>
<proteinExistence type="predicted"/>
<gene>
    <name evidence="1" type="ORF">FYJ60_11770</name>
</gene>
<reference evidence="1 2" key="1">
    <citation type="submission" date="2019-08" db="EMBL/GenBank/DDBJ databases">
        <title>In-depth cultivation of the pig gut microbiome towards novel bacterial diversity and tailored functional studies.</title>
        <authorList>
            <person name="Wylensek D."/>
            <person name="Hitch T.C.A."/>
            <person name="Clavel T."/>
        </authorList>
    </citation>
    <scope>NUCLEOTIDE SEQUENCE [LARGE SCALE GENOMIC DNA]</scope>
    <source>
        <strain evidence="1 2">Oil+RF-744-WCA-WT-13</strain>
    </source>
</reference>
<keyword evidence="2" id="KW-1185">Reference proteome</keyword>
<comment type="caution">
    <text evidence="1">The sequence shown here is derived from an EMBL/GenBank/DDBJ whole genome shotgun (WGS) entry which is preliminary data.</text>
</comment>
<dbReference type="AlphaFoldDB" id="A0A7X2TQM9"/>
<dbReference type="Gene3D" id="1.25.40.10">
    <property type="entry name" value="Tetratricopeptide repeat domain"/>
    <property type="match status" value="1"/>
</dbReference>
<dbReference type="RefSeq" id="WP_154458881.1">
    <property type="nucleotide sequence ID" value="NZ_VUMV01000011.1"/>
</dbReference>
<accession>A0A7X2TQM9</accession>
<evidence type="ECO:0000313" key="2">
    <source>
        <dbReference type="Proteomes" id="UP000466864"/>
    </source>
</evidence>
<organism evidence="1 2">
    <name type="scientific">Bilifractor porci</name>
    <dbReference type="NCBI Taxonomy" id="2606636"/>
    <lineage>
        <taxon>Bacteria</taxon>
        <taxon>Bacillati</taxon>
        <taxon>Bacillota</taxon>
        <taxon>Clostridia</taxon>
        <taxon>Lachnospirales</taxon>
        <taxon>Lachnospiraceae</taxon>
        <taxon>Bilifractor</taxon>
    </lineage>
</organism>